<dbReference type="Gene3D" id="1.10.760.10">
    <property type="entry name" value="Cytochrome c-like domain"/>
    <property type="match status" value="1"/>
</dbReference>
<keyword evidence="2 4" id="KW-0479">Metal-binding</keyword>
<evidence type="ECO:0000256" key="4">
    <source>
        <dbReference type="PROSITE-ProRule" id="PRU00433"/>
    </source>
</evidence>
<evidence type="ECO:0000313" key="8">
    <source>
        <dbReference type="Proteomes" id="UP000441754"/>
    </source>
</evidence>
<dbReference type="Gene3D" id="2.120.10.30">
    <property type="entry name" value="TolB, C-terminal domain"/>
    <property type="match status" value="1"/>
</dbReference>
<dbReference type="InterPro" id="IPR009056">
    <property type="entry name" value="Cyt_c-like_dom"/>
</dbReference>
<comment type="caution">
    <text evidence="7">The sequence shown here is derived from an EMBL/GenBank/DDBJ whole genome shotgun (WGS) entry which is preliminary data.</text>
</comment>
<accession>A0A7K0EN97</accession>
<dbReference type="Pfam" id="PF00034">
    <property type="entry name" value="Cytochrom_C"/>
    <property type="match status" value="1"/>
</dbReference>
<dbReference type="Pfam" id="PF23500">
    <property type="entry name" value="DUF7133"/>
    <property type="match status" value="1"/>
</dbReference>
<dbReference type="NCBIfam" id="TIGR02603">
    <property type="entry name" value="CxxCH_TIGR02603"/>
    <property type="match status" value="1"/>
</dbReference>
<feature type="signal peptide" evidence="5">
    <location>
        <begin position="1"/>
        <end position="20"/>
    </location>
</feature>
<dbReference type="PROSITE" id="PS51257">
    <property type="entry name" value="PROKAR_LIPOPROTEIN"/>
    <property type="match status" value="1"/>
</dbReference>
<proteinExistence type="predicted"/>
<keyword evidence="1 4" id="KW-0349">Heme</keyword>
<dbReference type="GO" id="GO:0020037">
    <property type="term" value="F:heme binding"/>
    <property type="evidence" value="ECO:0007669"/>
    <property type="project" value="InterPro"/>
</dbReference>
<evidence type="ECO:0000256" key="5">
    <source>
        <dbReference type="SAM" id="SignalP"/>
    </source>
</evidence>
<keyword evidence="8" id="KW-1185">Reference proteome</keyword>
<feature type="domain" description="Cytochrome c" evidence="6">
    <location>
        <begin position="1004"/>
        <end position="1140"/>
    </location>
</feature>
<dbReference type="RefSeq" id="WP_154176579.1">
    <property type="nucleotide sequence ID" value="NZ_WJXZ01000011.1"/>
</dbReference>
<dbReference type="PANTHER" id="PTHR33546">
    <property type="entry name" value="LARGE, MULTIFUNCTIONAL SECRETED PROTEIN-RELATED"/>
    <property type="match status" value="1"/>
</dbReference>
<dbReference type="OrthoDB" id="9808161at2"/>
<evidence type="ECO:0000259" key="6">
    <source>
        <dbReference type="PROSITE" id="PS51007"/>
    </source>
</evidence>
<evidence type="ECO:0000256" key="1">
    <source>
        <dbReference type="ARBA" id="ARBA00022617"/>
    </source>
</evidence>
<dbReference type="InterPro" id="IPR055557">
    <property type="entry name" value="DUF7133"/>
</dbReference>
<dbReference type="InterPro" id="IPR013427">
    <property type="entry name" value="Haem-bd_dom_put"/>
</dbReference>
<dbReference type="EMBL" id="WJXZ01000011">
    <property type="protein sequence ID" value="MRS63202.1"/>
    <property type="molecule type" value="Genomic_DNA"/>
</dbReference>
<dbReference type="InterPro" id="IPR036909">
    <property type="entry name" value="Cyt_c-like_dom_sf"/>
</dbReference>
<evidence type="ECO:0000313" key="7">
    <source>
        <dbReference type="EMBL" id="MRS63202.1"/>
    </source>
</evidence>
<feature type="chain" id="PRO_5029673499" evidence="5">
    <location>
        <begin position="21"/>
        <end position="1140"/>
    </location>
</feature>
<name>A0A7K0EN97_9BACT</name>
<sequence>MIQSKRFRTPLIVSGLFAVAVVSCMKMGPTGSSKTATSAPLVVKEDPAQARTRAKEIRDNVVVKLADGLKLDLWASDSLAPDPVAMSIDDQGRVYLTRTNRQKNSEFDIRGYRHWMTPSIALKTVEDRRAFLHSTFAPEKSKENSWLKDLNGDGSHDWKDLAVEKDEVWRLEDTTGDGIADKATRILNDFFEEVSDVAGGLLIRAQDAFVAIAPDMWRLKDTNGDGILDQKTSISHGYGVHIGFSGHGMSNPIEGPDGKIYWNIGDIGANITTKEGVNHNRSNEGIIARSNPDGSDFEIFAGGLRNTHEFVFDEYGNLISSDNDGDHPGESERLVHVVEGSDAGWRSNWQYGKYTDPKNNSYKVWMDEKLYKPRWEGQAAYIIPPIQNFHNGPTGMVYNPGTALGKEWKNKFFLVEFVGNPARSPIWSFGLKPKGASFVLDGEKNILNGILPTGIRFGPDGALYIADWINGWDTKNYGRVWKLDVTDDKNDLKDLRAETKRLMTLNYGSQTEDMLLPLLSNPDMRIRQKAQFELVNRGAKGAAVLQKAIAQTGNQLARIHGIWGIGQLERGDKSYTASLLPLLKDADLEIVAQTAKVLGDANASEAGSQLIPLLTSQNPRVKFFGAQALGRIKYQPAVEPLLNLIKANNDEDVYLRHAAVLALSRIGQVEPIAALATNSNKSLRLAAVLVLRRLSSDKVALFLKDSDEYIATEAARAINDDLSIESALPALAATLNENRFTSEALLRRAINASLRVGGEEQLNALIAFTKRKDVAKELRAEALATIGTWANPSVLDRVDGRYRGVVQRNPAVVKAKIQSQVDGLLQDSDPAVLVATAQMLSNLGITEKAESLARIMTESSSAEVRSAMLTALSQLKYKDIESVIRKGMSDSDADVRTTALGLVNGLNLSAGALADISNVIFEKGTVKEQQQLLRVLGGMPVAKTEPILASVIDKMASKQLPASLALELGEAVDSTKSAALIAKLAPMRKTGTGVADYQEALFGGNAQIGRRIFNTNSTAQCVRCHAIGGQGGAVGPSLTTIGKTLTREQILQALIEPSARLAPGFGMVSLTLKDGQTVSGILTEENTHELILKTSEAEPLKVPVARIDKRENLPSSMPPMGYILSKREIRDVVEFLSSLK</sequence>
<dbReference type="GO" id="GO:0046872">
    <property type="term" value="F:metal ion binding"/>
    <property type="evidence" value="ECO:0007669"/>
    <property type="project" value="UniProtKB-KW"/>
</dbReference>
<dbReference type="InterPro" id="IPR011989">
    <property type="entry name" value="ARM-like"/>
</dbReference>
<dbReference type="SUPFAM" id="SSF50952">
    <property type="entry name" value="Soluble quinoprotein glucose dehydrogenase"/>
    <property type="match status" value="1"/>
</dbReference>
<dbReference type="InterPro" id="IPR004155">
    <property type="entry name" value="PBS_lyase_HEAT"/>
</dbReference>
<dbReference type="GO" id="GO:0009055">
    <property type="term" value="F:electron transfer activity"/>
    <property type="evidence" value="ECO:0007669"/>
    <property type="project" value="InterPro"/>
</dbReference>
<dbReference type="PANTHER" id="PTHR33546:SF1">
    <property type="entry name" value="LARGE, MULTIFUNCTIONAL SECRETED PROTEIN"/>
    <property type="match status" value="1"/>
</dbReference>
<dbReference type="PROSITE" id="PS51007">
    <property type="entry name" value="CYTC"/>
    <property type="match status" value="1"/>
</dbReference>
<keyword evidence="5" id="KW-0732">Signal</keyword>
<dbReference type="Proteomes" id="UP000441754">
    <property type="component" value="Unassembled WGS sequence"/>
</dbReference>
<gene>
    <name evidence="7" type="ORF">GJJ30_18015</name>
</gene>
<dbReference type="AlphaFoldDB" id="A0A7K0EN97"/>
<dbReference type="SUPFAM" id="SSF48371">
    <property type="entry name" value="ARM repeat"/>
    <property type="match status" value="1"/>
</dbReference>
<dbReference type="Pfam" id="PF13646">
    <property type="entry name" value="HEAT_2"/>
    <property type="match status" value="1"/>
</dbReference>
<keyword evidence="3 4" id="KW-0408">Iron</keyword>
<dbReference type="InterPro" id="IPR011041">
    <property type="entry name" value="Quinoprot_gluc/sorb_DH_b-prop"/>
</dbReference>
<dbReference type="SMART" id="SM00567">
    <property type="entry name" value="EZ_HEAT"/>
    <property type="match status" value="3"/>
</dbReference>
<evidence type="ECO:0000256" key="2">
    <source>
        <dbReference type="ARBA" id="ARBA00022723"/>
    </source>
</evidence>
<protein>
    <submittedName>
        <fullName evidence="7">C-type cytochrome</fullName>
    </submittedName>
</protein>
<evidence type="ECO:0000256" key="3">
    <source>
        <dbReference type="ARBA" id="ARBA00023004"/>
    </source>
</evidence>
<dbReference type="InterPro" id="IPR011042">
    <property type="entry name" value="6-blade_b-propeller_TolB-like"/>
</dbReference>
<reference evidence="7 8" key="1">
    <citation type="journal article" date="2018" name="Antonie Van Leeuwenhoek">
        <title>Larkinella terrae sp. nov., isolated from soil on Jeju Island, South Korea.</title>
        <authorList>
            <person name="Ten L.N."/>
            <person name="Jeon J."/>
            <person name="Park S.J."/>
            <person name="Park S."/>
            <person name="Lee S.Y."/>
            <person name="Kim M.K."/>
            <person name="Jung H.Y."/>
        </authorList>
    </citation>
    <scope>NUCLEOTIDE SEQUENCE [LARGE SCALE GENOMIC DNA]</scope>
    <source>
        <strain evidence="7 8">KCTC 52001</strain>
    </source>
</reference>
<dbReference type="Gene3D" id="1.25.10.10">
    <property type="entry name" value="Leucine-rich Repeat Variant"/>
    <property type="match status" value="2"/>
</dbReference>
<dbReference type="SUPFAM" id="SSF46626">
    <property type="entry name" value="Cytochrome c"/>
    <property type="match status" value="1"/>
</dbReference>
<dbReference type="InterPro" id="IPR016024">
    <property type="entry name" value="ARM-type_fold"/>
</dbReference>
<organism evidence="7 8">
    <name type="scientific">Larkinella terrae</name>
    <dbReference type="NCBI Taxonomy" id="2025311"/>
    <lineage>
        <taxon>Bacteria</taxon>
        <taxon>Pseudomonadati</taxon>
        <taxon>Bacteroidota</taxon>
        <taxon>Cytophagia</taxon>
        <taxon>Cytophagales</taxon>
        <taxon>Spirosomataceae</taxon>
        <taxon>Larkinella</taxon>
    </lineage>
</organism>